<protein>
    <submittedName>
        <fullName evidence="1">Uncharacterized protein</fullName>
    </submittedName>
</protein>
<sequence>MQCPRIYVAARPKSVGDVILKGKNALENGLRGGSNACGYMPGRSATKKAGTPRVLACQCAYTGKSFLAPPLCPVYVAAIWAEGAVARQILSGVGIGEGFLSFLCIEKAICSGLQKITGGWVVGPPMRWDQSSFAQARLRFQARIAAP</sequence>
<organism evidence="1 2">
    <name type="scientific">Desulfovibrio desulfuricans</name>
    <dbReference type="NCBI Taxonomy" id="876"/>
    <lineage>
        <taxon>Bacteria</taxon>
        <taxon>Pseudomonadati</taxon>
        <taxon>Thermodesulfobacteriota</taxon>
        <taxon>Desulfovibrionia</taxon>
        <taxon>Desulfovibrionales</taxon>
        <taxon>Desulfovibrionaceae</taxon>
        <taxon>Desulfovibrio</taxon>
    </lineage>
</organism>
<evidence type="ECO:0000313" key="1">
    <source>
        <dbReference type="EMBL" id="SFW69364.1"/>
    </source>
</evidence>
<comment type="caution">
    <text evidence="1">The sequence shown here is derived from an EMBL/GenBank/DDBJ whole genome shotgun (WGS) entry which is preliminary data.</text>
</comment>
<reference evidence="2" key="1">
    <citation type="submission" date="2016-11" db="EMBL/GenBank/DDBJ databases">
        <authorList>
            <person name="Jaros S."/>
            <person name="Januszkiewicz K."/>
            <person name="Wedrychowicz H."/>
        </authorList>
    </citation>
    <scope>NUCLEOTIDE SEQUENCE [LARGE SCALE GENOMIC DNA]</scope>
    <source>
        <strain evidence="2">DSM 7057</strain>
    </source>
</reference>
<accession>A0AA94HUS3</accession>
<dbReference type="AlphaFoldDB" id="A0AA94HUS3"/>
<gene>
    <name evidence="1" type="ORF">SAMN02910291_02549</name>
</gene>
<dbReference type="EMBL" id="FPIW01000068">
    <property type="protein sequence ID" value="SFW69364.1"/>
    <property type="molecule type" value="Genomic_DNA"/>
</dbReference>
<proteinExistence type="predicted"/>
<dbReference type="Proteomes" id="UP000182680">
    <property type="component" value="Unassembled WGS sequence"/>
</dbReference>
<name>A0AA94HUS3_DESDE</name>
<evidence type="ECO:0000313" key="2">
    <source>
        <dbReference type="Proteomes" id="UP000182680"/>
    </source>
</evidence>